<dbReference type="InterPro" id="IPR029441">
    <property type="entry name" value="Cass2"/>
</dbReference>
<gene>
    <name evidence="2" type="ordered locus">KNP414_00350</name>
</gene>
<reference evidence="2 3" key="2">
    <citation type="journal article" date="2013" name="Genome Announc.">
        <title>Genome Sequence of Growth-Improving Paenibacillus mucilaginosus Strain KNP414.</title>
        <authorList>
            <person name="Lu J.J."/>
            <person name="Wang J.F."/>
            <person name="Hu X.F."/>
        </authorList>
    </citation>
    <scope>NUCLEOTIDE SEQUENCE [LARGE SCALE GENOMIC DNA]</scope>
    <source>
        <strain evidence="2 3">KNP414</strain>
    </source>
</reference>
<proteinExistence type="predicted"/>
<dbReference type="KEGG" id="pms:KNP414_00350"/>
<evidence type="ECO:0000313" key="2">
    <source>
        <dbReference type="EMBL" id="AEI38975.1"/>
    </source>
</evidence>
<evidence type="ECO:0000259" key="1">
    <source>
        <dbReference type="SMART" id="SM00871"/>
    </source>
</evidence>
<dbReference type="Gene3D" id="3.20.80.10">
    <property type="entry name" value="Regulatory factor, effector binding domain"/>
    <property type="match status" value="1"/>
</dbReference>
<feature type="domain" description="AraC effector-binding" evidence="1">
    <location>
        <begin position="9"/>
        <end position="154"/>
    </location>
</feature>
<evidence type="ECO:0000313" key="3">
    <source>
        <dbReference type="Proteomes" id="UP000006620"/>
    </source>
</evidence>
<dbReference type="PATRIC" id="fig|1036673.3.peg.306"/>
<name>F8FND8_PAEMK</name>
<organism evidence="2 3">
    <name type="scientific">Paenibacillus mucilaginosus (strain KNP414)</name>
    <dbReference type="NCBI Taxonomy" id="1036673"/>
    <lineage>
        <taxon>Bacteria</taxon>
        <taxon>Bacillati</taxon>
        <taxon>Bacillota</taxon>
        <taxon>Bacilli</taxon>
        <taxon>Bacillales</taxon>
        <taxon>Paenibacillaceae</taxon>
        <taxon>Paenibacillus</taxon>
    </lineage>
</organism>
<sequence>MSLPILSKPGIHLVSLEKLQLIGLHVTIPFELGKDGERSVHRVREEFIRRRHEIRHAVQPARYVCAHYASEVLFTYFYCLEVSSLDAIPGGMTGFTVPPHRYAAIRSDGDPYLDIENGLLANGLRKDIRALALEFYSFERPLWPSEVDVYVPLEPSDETEALA</sequence>
<dbReference type="EMBL" id="CP002869">
    <property type="protein sequence ID" value="AEI38975.1"/>
    <property type="molecule type" value="Genomic_DNA"/>
</dbReference>
<accession>F8FND8</accession>
<protein>
    <submittedName>
        <fullName evidence="2">Transcription activator effector binding protein</fullName>
    </submittedName>
</protein>
<dbReference type="Pfam" id="PF14526">
    <property type="entry name" value="Cass2"/>
    <property type="match status" value="1"/>
</dbReference>
<dbReference type="RefSeq" id="WP_013914141.1">
    <property type="nucleotide sequence ID" value="NC_015690.1"/>
</dbReference>
<dbReference type="AlphaFoldDB" id="F8FND8"/>
<dbReference type="HOGENOM" id="CLU_1729593_0_0_9"/>
<dbReference type="SMART" id="SM00871">
    <property type="entry name" value="AraC_E_bind"/>
    <property type="match status" value="1"/>
</dbReference>
<dbReference type="SUPFAM" id="SSF55136">
    <property type="entry name" value="Probable bacterial effector-binding domain"/>
    <property type="match status" value="1"/>
</dbReference>
<dbReference type="Proteomes" id="UP000006620">
    <property type="component" value="Chromosome"/>
</dbReference>
<reference evidence="3" key="1">
    <citation type="submission" date="2011-06" db="EMBL/GenBank/DDBJ databases">
        <title>Complete genome sequence of Paenibacillus mucilaginosus KNP414.</title>
        <authorList>
            <person name="Wang J."/>
            <person name="Hu S."/>
            <person name="Hu X."/>
            <person name="Zhang B."/>
            <person name="Dong D."/>
            <person name="Zhang S."/>
            <person name="Zhao K."/>
            <person name="Wu D."/>
        </authorList>
    </citation>
    <scope>NUCLEOTIDE SEQUENCE [LARGE SCALE GENOMIC DNA]</scope>
    <source>
        <strain evidence="3">KNP414</strain>
    </source>
</reference>
<dbReference type="InterPro" id="IPR011256">
    <property type="entry name" value="Reg_factor_effector_dom_sf"/>
</dbReference>
<dbReference type="InterPro" id="IPR010499">
    <property type="entry name" value="AraC_E-bd"/>
</dbReference>